<proteinExistence type="predicted"/>
<dbReference type="EMBL" id="GBXM01016024">
    <property type="protein sequence ID" value="JAH92553.1"/>
    <property type="molecule type" value="Transcribed_RNA"/>
</dbReference>
<organism evidence="1">
    <name type="scientific">Anguilla anguilla</name>
    <name type="common">European freshwater eel</name>
    <name type="synonym">Muraena anguilla</name>
    <dbReference type="NCBI Taxonomy" id="7936"/>
    <lineage>
        <taxon>Eukaryota</taxon>
        <taxon>Metazoa</taxon>
        <taxon>Chordata</taxon>
        <taxon>Craniata</taxon>
        <taxon>Vertebrata</taxon>
        <taxon>Euteleostomi</taxon>
        <taxon>Actinopterygii</taxon>
        <taxon>Neopterygii</taxon>
        <taxon>Teleostei</taxon>
        <taxon>Anguilliformes</taxon>
        <taxon>Anguillidae</taxon>
        <taxon>Anguilla</taxon>
    </lineage>
</organism>
<name>A0A0E9WST5_ANGAN</name>
<reference evidence="1" key="1">
    <citation type="submission" date="2014-11" db="EMBL/GenBank/DDBJ databases">
        <authorList>
            <person name="Amaro Gonzalez C."/>
        </authorList>
    </citation>
    <scope>NUCLEOTIDE SEQUENCE</scope>
</reference>
<evidence type="ECO:0000313" key="1">
    <source>
        <dbReference type="EMBL" id="JAH92553.1"/>
    </source>
</evidence>
<protein>
    <submittedName>
        <fullName evidence="1">Uncharacterized protein</fullName>
    </submittedName>
</protein>
<dbReference type="AlphaFoldDB" id="A0A0E9WST5"/>
<accession>A0A0E9WST5</accession>
<reference evidence="1" key="2">
    <citation type="journal article" date="2015" name="Fish Shellfish Immunol.">
        <title>Early steps in the European eel (Anguilla anguilla)-Vibrio vulnificus interaction in the gills: Role of the RtxA13 toxin.</title>
        <authorList>
            <person name="Callol A."/>
            <person name="Pajuelo D."/>
            <person name="Ebbesson L."/>
            <person name="Teles M."/>
            <person name="MacKenzie S."/>
            <person name="Amaro C."/>
        </authorList>
    </citation>
    <scope>NUCLEOTIDE SEQUENCE</scope>
</reference>
<sequence length="64" mass="7195">MSLFASLKFCQKKSVVSFKNKGIVCTKCYCQSLHTEREVGCPGGFIKFLLIFASVYRIGCIMFS</sequence>